<feature type="region of interest" description="Disordered" evidence="1">
    <location>
        <begin position="25"/>
        <end position="45"/>
    </location>
</feature>
<dbReference type="SUPFAM" id="SSF52266">
    <property type="entry name" value="SGNH hydrolase"/>
    <property type="match status" value="1"/>
</dbReference>
<dbReference type="Proteomes" id="UP000018851">
    <property type="component" value="Chromosome"/>
</dbReference>
<evidence type="ECO:0000313" key="4">
    <source>
        <dbReference type="Proteomes" id="UP000018851"/>
    </source>
</evidence>
<reference evidence="3 4" key="1">
    <citation type="submission" date="2013-07" db="EMBL/GenBank/DDBJ databases">
        <title>Completed genome of Sphingomonas sanxanigenens NX02.</title>
        <authorList>
            <person name="Ma T."/>
            <person name="Huang H."/>
            <person name="Wu M."/>
            <person name="Li X."/>
            <person name="Li G."/>
        </authorList>
    </citation>
    <scope>NUCLEOTIDE SEQUENCE [LARGE SCALE GENOMIC DNA]</scope>
    <source>
        <strain evidence="3 4">NX02</strain>
    </source>
</reference>
<protein>
    <recommendedName>
        <fullName evidence="5">SGNH hydrolase-type esterase domain-containing protein</fullName>
    </recommendedName>
</protein>
<keyword evidence="2" id="KW-0732">Signal</keyword>
<evidence type="ECO:0000256" key="2">
    <source>
        <dbReference type="SAM" id="SignalP"/>
    </source>
</evidence>
<keyword evidence="4" id="KW-1185">Reference proteome</keyword>
<dbReference type="PROSITE" id="PS51318">
    <property type="entry name" value="TAT"/>
    <property type="match status" value="1"/>
</dbReference>
<evidence type="ECO:0008006" key="5">
    <source>
        <dbReference type="Google" id="ProtNLM"/>
    </source>
</evidence>
<dbReference type="HOGENOM" id="CLU_101389_0_0_5"/>
<dbReference type="PATRIC" id="fig|1123269.5.peg.2457"/>
<organism evidence="3 4">
    <name type="scientific">Sphingomonas sanxanigenens DSM 19645 = NX02</name>
    <dbReference type="NCBI Taxonomy" id="1123269"/>
    <lineage>
        <taxon>Bacteria</taxon>
        <taxon>Pseudomonadati</taxon>
        <taxon>Pseudomonadota</taxon>
        <taxon>Alphaproteobacteria</taxon>
        <taxon>Sphingomonadales</taxon>
        <taxon>Sphingomonadaceae</taxon>
        <taxon>Sphingomonas</taxon>
    </lineage>
</organism>
<proteinExistence type="predicted"/>
<sequence>MLTRRTLLGTGLLLQAALALPACGGGDPGTAPDRRETATPQAAPRPAWHLEGDSYVAPRGKTHFLGHFIEQVLGETVENSAVSGASFRQIGDRILAATDLRANPLLIWDGAAVGRTLGSIDMELGVVDEIVRFKAPHRNWLLIPSVVTREQPNAAQVCKDMAALRDALASDYGPIHVFDALPVLQGLANGTESDRADVSAGLVPGSVLIDGRHLGDAGLAAVVNALTRAGGPMVAVRDL</sequence>
<dbReference type="KEGG" id="ssan:NX02_12655"/>
<dbReference type="AlphaFoldDB" id="W0A8H5"/>
<evidence type="ECO:0000313" key="3">
    <source>
        <dbReference type="EMBL" id="AHE54229.1"/>
    </source>
</evidence>
<accession>W0A8H5</accession>
<dbReference type="RefSeq" id="WP_025292438.1">
    <property type="nucleotide sequence ID" value="NZ_CP006644.1"/>
</dbReference>
<feature type="chain" id="PRO_5004785176" description="SGNH hydrolase-type esterase domain-containing protein" evidence="2">
    <location>
        <begin position="25"/>
        <end position="239"/>
    </location>
</feature>
<gene>
    <name evidence="3" type="ORF">NX02_12655</name>
</gene>
<dbReference type="InterPro" id="IPR006311">
    <property type="entry name" value="TAT_signal"/>
</dbReference>
<feature type="signal peptide" evidence="2">
    <location>
        <begin position="1"/>
        <end position="24"/>
    </location>
</feature>
<name>W0A8H5_9SPHN</name>
<dbReference type="EMBL" id="CP006644">
    <property type="protein sequence ID" value="AHE54229.1"/>
    <property type="molecule type" value="Genomic_DNA"/>
</dbReference>
<evidence type="ECO:0000256" key="1">
    <source>
        <dbReference type="SAM" id="MobiDB-lite"/>
    </source>
</evidence>